<organism evidence="1 2">
    <name type="scientific">Arthrobacter ginsengisoli</name>
    <dbReference type="NCBI Taxonomy" id="1356565"/>
    <lineage>
        <taxon>Bacteria</taxon>
        <taxon>Bacillati</taxon>
        <taxon>Actinomycetota</taxon>
        <taxon>Actinomycetes</taxon>
        <taxon>Micrococcales</taxon>
        <taxon>Micrococcaceae</taxon>
        <taxon>Arthrobacter</taxon>
    </lineage>
</organism>
<proteinExistence type="predicted"/>
<name>A0ABU1UH89_9MICC</name>
<gene>
    <name evidence="1" type="ORF">J2X01_003826</name>
</gene>
<dbReference type="RefSeq" id="WP_310061034.1">
    <property type="nucleotide sequence ID" value="NZ_JAVDVQ010000024.1"/>
</dbReference>
<evidence type="ECO:0000313" key="2">
    <source>
        <dbReference type="Proteomes" id="UP001252243"/>
    </source>
</evidence>
<comment type="caution">
    <text evidence="1">The sequence shown here is derived from an EMBL/GenBank/DDBJ whole genome shotgun (WGS) entry which is preliminary data.</text>
</comment>
<dbReference type="EMBL" id="JAVDVQ010000024">
    <property type="protein sequence ID" value="MDR7084515.1"/>
    <property type="molecule type" value="Genomic_DNA"/>
</dbReference>
<reference evidence="1 2" key="1">
    <citation type="submission" date="2023-07" db="EMBL/GenBank/DDBJ databases">
        <title>Sorghum-associated microbial communities from plants grown in Nebraska, USA.</title>
        <authorList>
            <person name="Schachtman D."/>
        </authorList>
    </citation>
    <scope>NUCLEOTIDE SEQUENCE [LARGE SCALE GENOMIC DNA]</scope>
    <source>
        <strain evidence="1 2">BE167</strain>
    </source>
</reference>
<sequence length="53" mass="5707">MAQERFFRLAGVVGDMPAEIFAHLRLFGLGVGENRVKDRGHLLAQGAEIVGVG</sequence>
<protein>
    <submittedName>
        <fullName evidence="1">Uncharacterized protein</fullName>
    </submittedName>
</protein>
<keyword evidence="2" id="KW-1185">Reference proteome</keyword>
<accession>A0ABU1UH89</accession>
<evidence type="ECO:0000313" key="1">
    <source>
        <dbReference type="EMBL" id="MDR7084515.1"/>
    </source>
</evidence>
<dbReference type="Proteomes" id="UP001252243">
    <property type="component" value="Unassembled WGS sequence"/>
</dbReference>